<gene>
    <name evidence="1" type="ORF">N0F65_005240</name>
</gene>
<reference evidence="1" key="1">
    <citation type="submission" date="2022-11" db="EMBL/GenBank/DDBJ databases">
        <authorList>
            <person name="Morgan W.R."/>
            <person name="Tartar A."/>
        </authorList>
    </citation>
    <scope>NUCLEOTIDE SEQUENCE</scope>
    <source>
        <strain evidence="1">ARSEF 373</strain>
    </source>
</reference>
<dbReference type="Gene3D" id="2.80.10.50">
    <property type="match status" value="2"/>
</dbReference>
<comment type="caution">
    <text evidence="1">The sequence shown here is derived from an EMBL/GenBank/DDBJ whole genome shotgun (WGS) entry which is preliminary data.</text>
</comment>
<evidence type="ECO:0000313" key="2">
    <source>
        <dbReference type="Proteomes" id="UP001146120"/>
    </source>
</evidence>
<organism evidence="1 2">
    <name type="scientific">Lagenidium giganteum</name>
    <dbReference type="NCBI Taxonomy" id="4803"/>
    <lineage>
        <taxon>Eukaryota</taxon>
        <taxon>Sar</taxon>
        <taxon>Stramenopiles</taxon>
        <taxon>Oomycota</taxon>
        <taxon>Peronosporomycetes</taxon>
        <taxon>Pythiales</taxon>
        <taxon>Pythiaceae</taxon>
    </lineage>
</organism>
<reference evidence="1" key="2">
    <citation type="journal article" date="2023" name="Microbiol Resour">
        <title>Decontamination and Annotation of the Draft Genome Sequence of the Oomycete Lagenidium giganteum ARSEF 373.</title>
        <authorList>
            <person name="Morgan W.R."/>
            <person name="Tartar A."/>
        </authorList>
    </citation>
    <scope>NUCLEOTIDE SEQUENCE</scope>
    <source>
        <strain evidence="1">ARSEF 373</strain>
    </source>
</reference>
<accession>A0AAV2YY15</accession>
<proteinExistence type="predicted"/>
<evidence type="ECO:0008006" key="3">
    <source>
        <dbReference type="Google" id="ProtNLM"/>
    </source>
</evidence>
<dbReference type="EMBL" id="DAKRPA010000116">
    <property type="protein sequence ID" value="DAZ98078.1"/>
    <property type="molecule type" value="Genomic_DNA"/>
</dbReference>
<evidence type="ECO:0000313" key="1">
    <source>
        <dbReference type="EMBL" id="DAZ98078.1"/>
    </source>
</evidence>
<keyword evidence="2" id="KW-1185">Reference proteome</keyword>
<feature type="non-terminal residue" evidence="1">
    <location>
        <position position="1"/>
    </location>
</feature>
<dbReference type="AlphaFoldDB" id="A0AAV2YY15"/>
<name>A0AAV2YY15_9STRA</name>
<dbReference type="InterPro" id="IPR035992">
    <property type="entry name" value="Ricin_B-like_lectins"/>
</dbReference>
<dbReference type="Proteomes" id="UP001146120">
    <property type="component" value="Unassembled WGS sequence"/>
</dbReference>
<dbReference type="CDD" id="cd00257">
    <property type="entry name" value="beta-trefoil_FSCN-like"/>
    <property type="match status" value="1"/>
</dbReference>
<protein>
    <recommendedName>
        <fullName evidence="3">Cytochrome P450</fullName>
    </recommendedName>
</protein>
<dbReference type="SUPFAM" id="SSF50370">
    <property type="entry name" value="Ricin B-like lectins"/>
    <property type="match status" value="1"/>
</dbReference>
<sequence length="165" mass="17839">SPPTPEPTSSGLCKSDVISLQADTGRFVARCHNCAPGATYPDSATVHIDTPVDHPYAQWIIHRMSNGKAALQSVDSNKFLARCSNCHPGGAYPDSAFVHVDFPDNAPWAQWDIEVLTNDKVALRADSGRYLARCNNCVRGGAYADSVFVHSTSSSDPWAQFNVVC</sequence>